<name>A0A9Q8SU96_9PEZI</name>
<accession>A0A9Q8SU96</accession>
<evidence type="ECO:0000313" key="3">
    <source>
        <dbReference type="Proteomes" id="UP000830671"/>
    </source>
</evidence>
<evidence type="ECO:0000313" key="2">
    <source>
        <dbReference type="EMBL" id="UQC83580.1"/>
    </source>
</evidence>
<feature type="compositionally biased region" description="Polar residues" evidence="1">
    <location>
        <begin position="216"/>
        <end position="228"/>
    </location>
</feature>
<keyword evidence="3" id="KW-1185">Reference proteome</keyword>
<dbReference type="KEGG" id="clup:CLUP02_09074"/>
<feature type="compositionally biased region" description="Low complexity" evidence="1">
    <location>
        <begin position="260"/>
        <end position="273"/>
    </location>
</feature>
<organism evidence="2 3">
    <name type="scientific">Colletotrichum lupini</name>
    <dbReference type="NCBI Taxonomy" id="145971"/>
    <lineage>
        <taxon>Eukaryota</taxon>
        <taxon>Fungi</taxon>
        <taxon>Dikarya</taxon>
        <taxon>Ascomycota</taxon>
        <taxon>Pezizomycotina</taxon>
        <taxon>Sordariomycetes</taxon>
        <taxon>Hypocreomycetidae</taxon>
        <taxon>Glomerellales</taxon>
        <taxon>Glomerellaceae</taxon>
        <taxon>Colletotrichum</taxon>
        <taxon>Colletotrichum acutatum species complex</taxon>
    </lineage>
</organism>
<dbReference type="Proteomes" id="UP000830671">
    <property type="component" value="Chromosome 4"/>
</dbReference>
<dbReference type="AlphaFoldDB" id="A0A9Q8SU96"/>
<feature type="compositionally biased region" description="Basic residues" evidence="1">
    <location>
        <begin position="196"/>
        <end position="205"/>
    </location>
</feature>
<dbReference type="RefSeq" id="XP_049145199.1">
    <property type="nucleotide sequence ID" value="XM_049288055.1"/>
</dbReference>
<gene>
    <name evidence="2" type="ORF">CLUP02_09074</name>
</gene>
<feature type="region of interest" description="Disordered" evidence="1">
    <location>
        <begin position="196"/>
        <end position="228"/>
    </location>
</feature>
<feature type="region of interest" description="Disordered" evidence="1">
    <location>
        <begin position="243"/>
        <end position="276"/>
    </location>
</feature>
<evidence type="ECO:0000256" key="1">
    <source>
        <dbReference type="SAM" id="MobiDB-lite"/>
    </source>
</evidence>
<protein>
    <submittedName>
        <fullName evidence="2">Uncharacterized protein</fullName>
    </submittedName>
</protein>
<dbReference type="EMBL" id="CP019476">
    <property type="protein sequence ID" value="UQC83580.1"/>
    <property type="molecule type" value="Genomic_DNA"/>
</dbReference>
<reference evidence="2" key="1">
    <citation type="journal article" date="2021" name="Mol. Plant Microbe Interact.">
        <title>Complete Genome Sequence of the Plant-Pathogenic Fungus Colletotrichum lupini.</title>
        <authorList>
            <person name="Baroncelli R."/>
            <person name="Pensec F."/>
            <person name="Da Lio D."/>
            <person name="Boufleur T."/>
            <person name="Vicente I."/>
            <person name="Sarrocco S."/>
            <person name="Picot A."/>
            <person name="Baraldi E."/>
            <person name="Sukno S."/>
            <person name="Thon M."/>
            <person name="Le Floch G."/>
        </authorList>
    </citation>
    <scope>NUCLEOTIDE SEQUENCE</scope>
    <source>
        <strain evidence="2">IMI 504893</strain>
    </source>
</reference>
<proteinExistence type="predicted"/>
<dbReference type="GeneID" id="73343065"/>
<sequence length="427" mass="47998">MLPSQCPRKQSPLLTSYTIPFPDPYLACPSLPFLFTRGWPGAVIPDFALLWFTRVRIVVSILQLPEAPLPAHIRDPIDSASDASQINENRPRFVSSLTPCAFLDNEAELLKPRTHVLRKASGCSGSMALNIWEKQIPEQGRVCFVRFSDSPPTDIVILKPSLSSSFNEISESVTRKEIIVAREVIGCTLYSSMPCRVKRTHRPQRRNNEVKKKPTPANSHPQPGVTSHTFSISHFSRIAVAGRDGIRNGKAKKKKGWDVSQVSQSASQSQGQRSGWGLRDVRETMVGRMTFSTHGYFAVDKINLASLDSEERFWVPSVNHSERETEHHQLSDTFLQRRSSASFFFFFFSPGWSSLVSIIAVFRPTASSFAALLSESQQESPGLLDPWRKWEAFPPPLLFHSHPVLRSAAFPSGPKPRSQRTFYSEYV</sequence>